<evidence type="ECO:0000256" key="2">
    <source>
        <dbReference type="PROSITE-ProRule" id="PRU01161"/>
    </source>
</evidence>
<comment type="caution">
    <text evidence="2">Lacks conserved residue(s) required for the propagation of feature annotation.</text>
</comment>
<dbReference type="Pfam" id="PF11856">
    <property type="entry name" value="DUF3376"/>
    <property type="match status" value="1"/>
</dbReference>
<dbReference type="Pfam" id="PF01734">
    <property type="entry name" value="Patatin"/>
    <property type="match status" value="1"/>
</dbReference>
<name>A0ABU3N386_9SPHN</name>
<dbReference type="Gene3D" id="3.40.1090.10">
    <property type="entry name" value="Cytosolic phospholipase A2 catalytic domain"/>
    <property type="match status" value="1"/>
</dbReference>
<dbReference type="EMBL" id="JALMLT010000001">
    <property type="protein sequence ID" value="MDT8757951.1"/>
    <property type="molecule type" value="Genomic_DNA"/>
</dbReference>
<reference evidence="4" key="1">
    <citation type="submission" date="2022-04" db="EMBL/GenBank/DDBJ databases">
        <title>Tomato heritable bacteria conferring resistance against bacterial wilt.</title>
        <authorList>
            <person name="Yin J."/>
        </authorList>
    </citation>
    <scope>NUCLEOTIDE SEQUENCE</scope>
    <source>
        <strain evidence="4">Cra20</strain>
    </source>
</reference>
<gene>
    <name evidence="4" type="ORF">MZO42_04510</name>
</gene>
<keyword evidence="2" id="KW-0442">Lipid degradation</keyword>
<dbReference type="PROSITE" id="PS51635">
    <property type="entry name" value="PNPLA"/>
    <property type="match status" value="1"/>
</dbReference>
<dbReference type="InterPro" id="IPR016035">
    <property type="entry name" value="Acyl_Trfase/lysoPLipase"/>
</dbReference>
<evidence type="ECO:0000256" key="1">
    <source>
        <dbReference type="ARBA" id="ARBA00023098"/>
    </source>
</evidence>
<dbReference type="InterPro" id="IPR002641">
    <property type="entry name" value="PNPLA_dom"/>
</dbReference>
<keyword evidence="1 2" id="KW-0443">Lipid metabolism</keyword>
<dbReference type="InterPro" id="IPR019894">
    <property type="entry name" value="Patatin-related_protein"/>
</dbReference>
<evidence type="ECO:0000313" key="4">
    <source>
        <dbReference type="EMBL" id="MDT8757951.1"/>
    </source>
</evidence>
<sequence length="770" mass="86537">MSEARDKELRLALVCYGGISLAVYMHGITKEIWRLAKASCAAREGEAGNGVYRQLLDEIRETSGINLRVLVDILSGASAGGINAIFLAQAIATGQSLDPLTDMWMDHADVEALIEPRQAPSHRFAKIWATPIAWLVANRSKTIDETVEVSARDEVRLKLERFVRSRWFEPPFGGKRLLGTLMDAFEAMASGPAYRRLLPQGQPLDLFVTVTDFRGHAEELRLNSPPRVVETEHRLVFSFTDHGDTHAPFAKVPELAFAARATSSFPGAFPPFTIGEMDSLIEQRGAEWPDRDRFLEHVMPEQWADNRAKKAVLIDGSVLANAPFRPAIDALRERPARRQVDRRFVYIDPFPNFRFDFYGDSQETPGFFQTIIGSLSELPREQPIRDNLEAIAERSEKIERMLSIIGEIRTEVETQVEALFGYTLWLDYPTPKRLATWRRRAQVAAAAKAGYGHTAYGLLKVQGTIDRTARLLQTIGDRHEPERLREIREAIALAVRAREGDRFGATLSNGASPQTLEFLRAHDLGFRIRRLRLLARRLTEIDLPSSHAELLPMREAIYESLAAYLELKRSDTYADLRGAVRDMTDDAGPILDLVAERMQLKALDQGTDARLSDGFSALSKELRRPMLLAHLGFPFFDIATLPLLQGEGMDEFDPIRVDRISPDDATTIRAGGAEATLKGIQFNSFGAFFSRAYRENDYLWGRLHGADRLIDIVLSSLPFDDRLPETRVAEIKRHAFHAILDEEEGRLTSIPGLFAELRNEIDKATGEAPQ</sequence>
<feature type="short sequence motif" description="GXSXG" evidence="2">
    <location>
        <begin position="76"/>
        <end position="80"/>
    </location>
</feature>
<feature type="active site" description="Proton acceptor" evidence="2">
    <location>
        <position position="315"/>
    </location>
</feature>
<evidence type="ECO:0000259" key="3">
    <source>
        <dbReference type="PROSITE" id="PS51635"/>
    </source>
</evidence>
<proteinExistence type="predicted"/>
<keyword evidence="2" id="KW-0378">Hydrolase</keyword>
<organism evidence="4">
    <name type="scientific">Sphingomonas psychrotolerans</name>
    <dbReference type="NCBI Taxonomy" id="1327635"/>
    <lineage>
        <taxon>Bacteria</taxon>
        <taxon>Pseudomonadati</taxon>
        <taxon>Pseudomonadota</taxon>
        <taxon>Alphaproteobacteria</taxon>
        <taxon>Sphingomonadales</taxon>
        <taxon>Sphingomonadaceae</taxon>
        <taxon>Sphingomonas</taxon>
    </lineage>
</organism>
<accession>A0ABU3N386</accession>
<dbReference type="InterPro" id="IPR024282">
    <property type="entry name" value="DUF3376"/>
</dbReference>
<dbReference type="NCBIfam" id="TIGR03607">
    <property type="entry name" value="patatin-like protein"/>
    <property type="match status" value="1"/>
</dbReference>
<dbReference type="SUPFAM" id="SSF52151">
    <property type="entry name" value="FabD/lysophospholipase-like"/>
    <property type="match status" value="1"/>
</dbReference>
<protein>
    <submittedName>
        <fullName evidence="4">Patatin-like protein</fullName>
    </submittedName>
</protein>
<feature type="domain" description="PNPLA" evidence="3">
    <location>
        <begin position="13"/>
        <end position="328"/>
    </location>
</feature>
<comment type="caution">
    <text evidence="4">The sequence shown here is derived from an EMBL/GenBank/DDBJ whole genome shotgun (WGS) entry which is preliminary data.</text>
</comment>
<feature type="active site" description="Nucleophile" evidence="2">
    <location>
        <position position="78"/>
    </location>
</feature>